<gene>
    <name evidence="1" type="ORF">KUV26_21485</name>
</gene>
<dbReference type="EMBL" id="JAHVJA010000016">
    <property type="protein sequence ID" value="MBY6142014.1"/>
    <property type="molecule type" value="Genomic_DNA"/>
</dbReference>
<reference evidence="1 2" key="1">
    <citation type="submission" date="2021-06" db="EMBL/GenBank/DDBJ databases">
        <title>50 bacteria genomes isolated from Dapeng, Shenzhen, China.</title>
        <authorList>
            <person name="Zheng W."/>
            <person name="Yu S."/>
            <person name="Huang Y."/>
        </authorList>
    </citation>
    <scope>NUCLEOTIDE SEQUENCE [LARGE SCALE GENOMIC DNA]</scope>
    <source>
        <strain evidence="1 2">DP1N14-2</strain>
    </source>
</reference>
<evidence type="ECO:0000313" key="1">
    <source>
        <dbReference type="EMBL" id="MBY6142014.1"/>
    </source>
</evidence>
<name>A0ABS7NMV4_9RHOB</name>
<evidence type="ECO:0008006" key="3">
    <source>
        <dbReference type="Google" id="ProtNLM"/>
    </source>
</evidence>
<dbReference type="SUPFAM" id="SSF53474">
    <property type="entry name" value="alpha/beta-Hydrolases"/>
    <property type="match status" value="1"/>
</dbReference>
<dbReference type="Gene3D" id="3.40.50.1820">
    <property type="entry name" value="alpha/beta hydrolase"/>
    <property type="match status" value="1"/>
</dbReference>
<organism evidence="1 2">
    <name type="scientific">Leisingera daeponensis</name>
    <dbReference type="NCBI Taxonomy" id="405746"/>
    <lineage>
        <taxon>Bacteria</taxon>
        <taxon>Pseudomonadati</taxon>
        <taxon>Pseudomonadota</taxon>
        <taxon>Alphaproteobacteria</taxon>
        <taxon>Rhodobacterales</taxon>
        <taxon>Roseobacteraceae</taxon>
        <taxon>Leisingera</taxon>
    </lineage>
</organism>
<dbReference type="InterPro" id="IPR029058">
    <property type="entry name" value="AB_hydrolase_fold"/>
</dbReference>
<dbReference type="Proteomes" id="UP000766629">
    <property type="component" value="Unassembled WGS sequence"/>
</dbReference>
<evidence type="ECO:0000313" key="2">
    <source>
        <dbReference type="Proteomes" id="UP000766629"/>
    </source>
</evidence>
<accession>A0ABS7NMV4</accession>
<keyword evidence="2" id="KW-1185">Reference proteome</keyword>
<protein>
    <recommendedName>
        <fullName evidence="3">Alpha/beta hydrolase</fullName>
    </recommendedName>
</protein>
<dbReference type="RefSeq" id="WP_222509937.1">
    <property type="nucleotide sequence ID" value="NZ_JAHVJA010000016.1"/>
</dbReference>
<proteinExistence type="predicted"/>
<sequence length="73" mass="7987">MPVLMLHGGMMTFASSFGAMTPELARDRPVIGVEQQGHGHTPLNSTLITLEAMRPLTMNFDRDMMPGNSSQLN</sequence>
<comment type="caution">
    <text evidence="1">The sequence shown here is derived from an EMBL/GenBank/DDBJ whole genome shotgun (WGS) entry which is preliminary data.</text>
</comment>